<accession>A0A923LP87</accession>
<reference evidence="2" key="1">
    <citation type="submission" date="2020-08" db="EMBL/GenBank/DDBJ databases">
        <title>Genome public.</title>
        <authorList>
            <person name="Liu C."/>
            <person name="Sun Q."/>
        </authorList>
    </citation>
    <scope>NUCLEOTIDE SEQUENCE</scope>
    <source>
        <strain evidence="2">BX1005</strain>
    </source>
</reference>
<gene>
    <name evidence="2" type="ORF">H8S17_10245</name>
</gene>
<name>A0A923LP87_9FIRM</name>
<dbReference type="InterPro" id="IPR026906">
    <property type="entry name" value="LRR_5"/>
</dbReference>
<sequence length="224" mass="25489">MKKRLMFLMSVLFVLTFGISIKQPAMVCYAQEDDSDYDDDDDDDEEDDEEDELYEEGDEIVTSNKYVYEVLSWDESKESGTVAFCEAGKKTVKSIKIPATISEDGYSFKVIAIEEEACEDYKQLQTVQIADNVQTIEEDAFKNCQKLKSVIIGKGLKKIEAKAFYGDRNLKKITINSKKLNSVGKNAFRNLNKKCVVKVPDMKIAAYQKLFIKGGAMRKVTFRK</sequence>
<comment type="caution">
    <text evidence="2">The sequence shown here is derived from an EMBL/GenBank/DDBJ whole genome shotgun (WGS) entry which is preliminary data.</text>
</comment>
<dbReference type="RefSeq" id="WP_186867235.1">
    <property type="nucleotide sequence ID" value="NZ_JACOPH010000008.1"/>
</dbReference>
<dbReference type="InterPro" id="IPR032675">
    <property type="entry name" value="LRR_dom_sf"/>
</dbReference>
<dbReference type="AlphaFoldDB" id="A0A923LP87"/>
<keyword evidence="3" id="KW-1185">Reference proteome</keyword>
<dbReference type="Gene3D" id="3.80.10.10">
    <property type="entry name" value="Ribonuclease Inhibitor"/>
    <property type="match status" value="1"/>
</dbReference>
<organism evidence="2 3">
    <name type="scientific">Roseburia zhanii</name>
    <dbReference type="NCBI Taxonomy" id="2763064"/>
    <lineage>
        <taxon>Bacteria</taxon>
        <taxon>Bacillati</taxon>
        <taxon>Bacillota</taxon>
        <taxon>Clostridia</taxon>
        <taxon>Lachnospirales</taxon>
        <taxon>Lachnospiraceae</taxon>
        <taxon>Roseburia</taxon>
    </lineage>
</organism>
<dbReference type="Proteomes" id="UP000606720">
    <property type="component" value="Unassembled WGS sequence"/>
</dbReference>
<evidence type="ECO:0000313" key="3">
    <source>
        <dbReference type="Proteomes" id="UP000606720"/>
    </source>
</evidence>
<protein>
    <submittedName>
        <fullName evidence="2">Leucine-rich repeat domain-containing protein</fullName>
    </submittedName>
</protein>
<evidence type="ECO:0000313" key="2">
    <source>
        <dbReference type="EMBL" id="MBC5714584.1"/>
    </source>
</evidence>
<evidence type="ECO:0000256" key="1">
    <source>
        <dbReference type="SAM" id="MobiDB-lite"/>
    </source>
</evidence>
<dbReference type="SUPFAM" id="SSF52058">
    <property type="entry name" value="L domain-like"/>
    <property type="match status" value="1"/>
</dbReference>
<dbReference type="EMBL" id="JACOPH010000008">
    <property type="protein sequence ID" value="MBC5714584.1"/>
    <property type="molecule type" value="Genomic_DNA"/>
</dbReference>
<feature type="region of interest" description="Disordered" evidence="1">
    <location>
        <begin position="33"/>
        <end position="55"/>
    </location>
</feature>
<proteinExistence type="predicted"/>
<dbReference type="Pfam" id="PF13306">
    <property type="entry name" value="LRR_5"/>
    <property type="match status" value="1"/>
</dbReference>